<dbReference type="AlphaFoldDB" id="A0A316UZP6"/>
<dbReference type="EMBL" id="KZ819662">
    <property type="protein sequence ID" value="PWN30454.1"/>
    <property type="molecule type" value="Genomic_DNA"/>
</dbReference>
<evidence type="ECO:0000313" key="1">
    <source>
        <dbReference type="EMBL" id="PWN30454.1"/>
    </source>
</evidence>
<protein>
    <submittedName>
        <fullName evidence="1">Uncharacterized protein</fullName>
    </submittedName>
</protein>
<reference evidence="1 2" key="1">
    <citation type="journal article" date="2018" name="Mol. Biol. Evol.">
        <title>Broad Genomic Sampling Reveals a Smut Pathogenic Ancestry of the Fungal Clade Ustilaginomycotina.</title>
        <authorList>
            <person name="Kijpornyongpan T."/>
            <person name="Mondo S.J."/>
            <person name="Barry K."/>
            <person name="Sandor L."/>
            <person name="Lee J."/>
            <person name="Lipzen A."/>
            <person name="Pangilinan J."/>
            <person name="LaButti K."/>
            <person name="Hainaut M."/>
            <person name="Henrissat B."/>
            <person name="Grigoriev I.V."/>
            <person name="Spatafora J.W."/>
            <person name="Aime M.C."/>
        </authorList>
    </citation>
    <scope>NUCLEOTIDE SEQUENCE [LARGE SCALE GENOMIC DNA]</scope>
    <source>
        <strain evidence="1 2">MCA 5214</strain>
    </source>
</reference>
<gene>
    <name evidence="1" type="ORF">BDZ90DRAFT_257536</name>
</gene>
<sequence>MLATQAFGWVKGDVDPRDVAQAFLDACSSISIPAMTSELLSRPPPPKIVKLVLHLANSSTSDEDLLYATGRAAWYQPEYPAIPAEAAGRQFHGLRYDLRRYTLSVTPRSQRGVGLAPWSMGLAAVPVNATYDPPAVNTHPGYVVTIVDEYASPHDREGVGRDPCHVKTRELEQQLLDSYAARALIHSLLTHVNDGGAARSMMRSNSFDCAIPTIQPWRTTDRTYGCYRLGVNDAGSIYNSISSYDITEARDWARQLEEVIEEVQETRGRNHLRASPGRREVADKWISRILHLDSDDVAQALHKRRQELQSIREDSSGKRRRVGVSH</sequence>
<accession>A0A316UZP6</accession>
<dbReference type="Proteomes" id="UP000245884">
    <property type="component" value="Unassembled WGS sequence"/>
</dbReference>
<proteinExistence type="predicted"/>
<organism evidence="1 2">
    <name type="scientific">Jaminaea rosea</name>
    <dbReference type="NCBI Taxonomy" id="1569628"/>
    <lineage>
        <taxon>Eukaryota</taxon>
        <taxon>Fungi</taxon>
        <taxon>Dikarya</taxon>
        <taxon>Basidiomycota</taxon>
        <taxon>Ustilaginomycotina</taxon>
        <taxon>Exobasidiomycetes</taxon>
        <taxon>Microstromatales</taxon>
        <taxon>Microstromatales incertae sedis</taxon>
        <taxon>Jaminaea</taxon>
    </lineage>
</organism>
<keyword evidence="2" id="KW-1185">Reference proteome</keyword>
<evidence type="ECO:0000313" key="2">
    <source>
        <dbReference type="Proteomes" id="UP000245884"/>
    </source>
</evidence>
<name>A0A316UZP6_9BASI</name>
<dbReference type="RefSeq" id="XP_025365066.1">
    <property type="nucleotide sequence ID" value="XM_025507964.1"/>
</dbReference>
<dbReference type="GeneID" id="37029787"/>